<organism evidence="1 2">
    <name type="scientific">Eumeta variegata</name>
    <name type="common">Bagworm moth</name>
    <name type="synonym">Eumeta japonica</name>
    <dbReference type="NCBI Taxonomy" id="151549"/>
    <lineage>
        <taxon>Eukaryota</taxon>
        <taxon>Metazoa</taxon>
        <taxon>Ecdysozoa</taxon>
        <taxon>Arthropoda</taxon>
        <taxon>Hexapoda</taxon>
        <taxon>Insecta</taxon>
        <taxon>Pterygota</taxon>
        <taxon>Neoptera</taxon>
        <taxon>Endopterygota</taxon>
        <taxon>Lepidoptera</taxon>
        <taxon>Glossata</taxon>
        <taxon>Ditrysia</taxon>
        <taxon>Tineoidea</taxon>
        <taxon>Psychidae</taxon>
        <taxon>Oiketicinae</taxon>
        <taxon>Eumeta</taxon>
    </lineage>
</organism>
<protein>
    <submittedName>
        <fullName evidence="1">Uncharacterized protein</fullName>
    </submittedName>
</protein>
<accession>A0A4C1ZY23</accession>
<evidence type="ECO:0000313" key="2">
    <source>
        <dbReference type="Proteomes" id="UP000299102"/>
    </source>
</evidence>
<dbReference type="EMBL" id="BGZK01002181">
    <property type="protein sequence ID" value="GBP91555.1"/>
    <property type="molecule type" value="Genomic_DNA"/>
</dbReference>
<sequence length="247" mass="28104">MFGRMYCISKRFSLSMKEILLTSPIRRISFAPASDVAITMALVNKSFMYNQSITALSPPEAIHLDRRHHSHFAICVGSQSANKIFFEVSCCFSCCGDDNIPPQFQVFHNPCCFSAAWDSIEPCYIRHHPVFSGVDASFASGDGLCHLLDSLLQRNPRALSSDHYRVIGECDVFEVFCTVHLFLIEGYQTICRTLDRHMYNTHFSSQHRLRVVIYGGLRVLKLSSQPCFRFILSEYPFARGFVDFQGC</sequence>
<name>A0A4C1ZY23_EUMVA</name>
<keyword evidence="2" id="KW-1185">Reference proteome</keyword>
<gene>
    <name evidence="1" type="ORF">EVAR_67824_1</name>
</gene>
<comment type="caution">
    <text evidence="1">The sequence shown here is derived from an EMBL/GenBank/DDBJ whole genome shotgun (WGS) entry which is preliminary data.</text>
</comment>
<dbReference type="AlphaFoldDB" id="A0A4C1ZY23"/>
<dbReference type="Proteomes" id="UP000299102">
    <property type="component" value="Unassembled WGS sequence"/>
</dbReference>
<proteinExistence type="predicted"/>
<reference evidence="1 2" key="1">
    <citation type="journal article" date="2019" name="Commun. Biol.">
        <title>The bagworm genome reveals a unique fibroin gene that provides high tensile strength.</title>
        <authorList>
            <person name="Kono N."/>
            <person name="Nakamura H."/>
            <person name="Ohtoshi R."/>
            <person name="Tomita M."/>
            <person name="Numata K."/>
            <person name="Arakawa K."/>
        </authorList>
    </citation>
    <scope>NUCLEOTIDE SEQUENCE [LARGE SCALE GENOMIC DNA]</scope>
</reference>
<evidence type="ECO:0000313" key="1">
    <source>
        <dbReference type="EMBL" id="GBP91555.1"/>
    </source>
</evidence>